<keyword evidence="2" id="KW-1185">Reference proteome</keyword>
<name>A0ACC2TY38_9FUNG</name>
<organism evidence="1 2">
    <name type="scientific">Entomophthora muscae</name>
    <dbReference type="NCBI Taxonomy" id="34485"/>
    <lineage>
        <taxon>Eukaryota</taxon>
        <taxon>Fungi</taxon>
        <taxon>Fungi incertae sedis</taxon>
        <taxon>Zoopagomycota</taxon>
        <taxon>Entomophthoromycotina</taxon>
        <taxon>Entomophthoromycetes</taxon>
        <taxon>Entomophthorales</taxon>
        <taxon>Entomophthoraceae</taxon>
        <taxon>Entomophthora</taxon>
    </lineage>
</organism>
<evidence type="ECO:0000313" key="1">
    <source>
        <dbReference type="EMBL" id="KAJ9079473.1"/>
    </source>
</evidence>
<gene>
    <name evidence="1" type="ORF">DSO57_1035009</name>
</gene>
<accession>A0ACC2TY38</accession>
<comment type="caution">
    <text evidence="1">The sequence shown here is derived from an EMBL/GenBank/DDBJ whole genome shotgun (WGS) entry which is preliminary data.</text>
</comment>
<reference evidence="1" key="1">
    <citation type="submission" date="2022-04" db="EMBL/GenBank/DDBJ databases">
        <title>Genome of the entomopathogenic fungus Entomophthora muscae.</title>
        <authorList>
            <person name="Elya C."/>
            <person name="Lovett B.R."/>
            <person name="Lee E."/>
            <person name="Macias A.M."/>
            <person name="Hajek A.E."/>
            <person name="De Bivort B.L."/>
            <person name="Kasson M.T."/>
            <person name="De Fine Licht H.H."/>
            <person name="Stajich J.E."/>
        </authorList>
    </citation>
    <scope>NUCLEOTIDE SEQUENCE</scope>
    <source>
        <strain evidence="1">Berkeley</strain>
    </source>
</reference>
<proteinExistence type="predicted"/>
<sequence>MRRSSLILKAKKSFNTLNPGLLKDADRLLLANSRFFCQDKPLLGVNRDGSFNSWSLLPHLSVDQLDPKTMFSSENKKQMEVLVENLDGDAAQVANDFFDQVLQNLTASQQPLAYSLRRHRSSALKRRIVYRATSVLRKRRLKMNKHKYRKLRKRTRYLRKRLGK</sequence>
<dbReference type="EMBL" id="QTSX02001721">
    <property type="protein sequence ID" value="KAJ9079473.1"/>
    <property type="molecule type" value="Genomic_DNA"/>
</dbReference>
<evidence type="ECO:0000313" key="2">
    <source>
        <dbReference type="Proteomes" id="UP001165960"/>
    </source>
</evidence>
<dbReference type="Proteomes" id="UP001165960">
    <property type="component" value="Unassembled WGS sequence"/>
</dbReference>
<protein>
    <submittedName>
        <fullName evidence="1">Uncharacterized protein</fullName>
    </submittedName>
</protein>